<protein>
    <recommendedName>
        <fullName evidence="4">Cohesin domain-containing protein</fullName>
    </recommendedName>
</protein>
<evidence type="ECO:0000313" key="3">
    <source>
        <dbReference type="Proteomes" id="UP000295110"/>
    </source>
</evidence>
<organism evidence="2 3">
    <name type="scientific">Roseateles saccharophilus</name>
    <name type="common">Pseudomonas saccharophila</name>
    <dbReference type="NCBI Taxonomy" id="304"/>
    <lineage>
        <taxon>Bacteria</taxon>
        <taxon>Pseudomonadati</taxon>
        <taxon>Pseudomonadota</taxon>
        <taxon>Betaproteobacteria</taxon>
        <taxon>Burkholderiales</taxon>
        <taxon>Sphaerotilaceae</taxon>
        <taxon>Roseateles</taxon>
    </lineage>
</organism>
<proteinExistence type="predicted"/>
<evidence type="ECO:0000313" key="2">
    <source>
        <dbReference type="EMBL" id="TCU92548.1"/>
    </source>
</evidence>
<dbReference type="RefSeq" id="WP_132573948.1">
    <property type="nucleotide sequence ID" value="NZ_CBCSGL010000019.1"/>
</dbReference>
<evidence type="ECO:0008006" key="4">
    <source>
        <dbReference type="Google" id="ProtNLM"/>
    </source>
</evidence>
<name>A0A4R3UQD3_ROSSA</name>
<keyword evidence="1" id="KW-0732">Signal</keyword>
<dbReference type="Proteomes" id="UP000295110">
    <property type="component" value="Unassembled WGS sequence"/>
</dbReference>
<reference evidence="2 3" key="1">
    <citation type="submission" date="2019-03" db="EMBL/GenBank/DDBJ databases">
        <title>Genomic Encyclopedia of Type Strains, Phase IV (KMG-IV): sequencing the most valuable type-strain genomes for metagenomic binning, comparative biology and taxonomic classification.</title>
        <authorList>
            <person name="Goeker M."/>
        </authorList>
    </citation>
    <scope>NUCLEOTIDE SEQUENCE [LARGE SCALE GENOMIC DNA]</scope>
    <source>
        <strain evidence="2 3">DSM 654</strain>
    </source>
</reference>
<evidence type="ECO:0000256" key="1">
    <source>
        <dbReference type="SAM" id="SignalP"/>
    </source>
</evidence>
<feature type="signal peptide" evidence="1">
    <location>
        <begin position="1"/>
        <end position="27"/>
    </location>
</feature>
<feature type="chain" id="PRO_5020269678" description="Cohesin domain-containing protein" evidence="1">
    <location>
        <begin position="28"/>
        <end position="209"/>
    </location>
</feature>
<dbReference type="AlphaFoldDB" id="A0A4R3UQD3"/>
<gene>
    <name evidence="2" type="ORF">EV671_102262</name>
</gene>
<accession>A0A4R3UQD3</accession>
<sequence length="209" mass="21815">MTAIIDKLLVRTLGALVLCTSALAARAAPTLSTPVTGVPGHSVDVVFDIDFGALTQMSSFQFSLDWDPSLLSLTGASETEGGAPFDALAQLSSYGILSTAQPGSPQLTATWFALDPVTFNPLPPLALTGVVAVDFTFDLAPGFPAGVSSPVTLALGWADETGFQPTAPQVQTTTSVSIASIPEAPVQGLTLTALWLLFWSRTRLRPRRG</sequence>
<comment type="caution">
    <text evidence="2">The sequence shown here is derived from an EMBL/GenBank/DDBJ whole genome shotgun (WGS) entry which is preliminary data.</text>
</comment>
<keyword evidence="3" id="KW-1185">Reference proteome</keyword>
<dbReference type="EMBL" id="SMBU01000022">
    <property type="protein sequence ID" value="TCU92548.1"/>
    <property type="molecule type" value="Genomic_DNA"/>
</dbReference>
<dbReference type="Gene3D" id="2.60.40.680">
    <property type="match status" value="1"/>
</dbReference>